<keyword evidence="6" id="KW-1185">Reference proteome</keyword>
<feature type="region of interest" description="Disordered" evidence="2">
    <location>
        <begin position="291"/>
        <end position="324"/>
    </location>
</feature>
<dbReference type="Proteomes" id="UP001165395">
    <property type="component" value="Unassembled WGS sequence"/>
</dbReference>
<feature type="region of interest" description="Disordered" evidence="2">
    <location>
        <begin position="142"/>
        <end position="167"/>
    </location>
</feature>
<dbReference type="Gene3D" id="1.20.58.2200">
    <property type="match status" value="1"/>
</dbReference>
<evidence type="ECO:0000256" key="2">
    <source>
        <dbReference type="SAM" id="MobiDB-lite"/>
    </source>
</evidence>
<accession>A0ABS8DAL3</accession>
<dbReference type="Gene3D" id="1.25.40.10">
    <property type="entry name" value="Tetratricopeptide repeat domain"/>
    <property type="match status" value="1"/>
</dbReference>
<feature type="signal peptide" evidence="3">
    <location>
        <begin position="1"/>
        <end position="25"/>
    </location>
</feature>
<reference evidence="5" key="1">
    <citation type="submission" date="2021-10" db="EMBL/GenBank/DDBJ databases">
        <title>The complete genome sequence of Leeia sp. TBRC 13508.</title>
        <authorList>
            <person name="Charoenyingcharoen P."/>
            <person name="Yukphan P."/>
        </authorList>
    </citation>
    <scope>NUCLEOTIDE SEQUENCE</scope>
    <source>
        <strain evidence="5">TBRC 13508</strain>
    </source>
</reference>
<feature type="region of interest" description="Disordered" evidence="2">
    <location>
        <begin position="817"/>
        <end position="873"/>
    </location>
</feature>
<dbReference type="InterPro" id="IPR011990">
    <property type="entry name" value="TPR-like_helical_dom_sf"/>
</dbReference>
<name>A0ABS8DAL3_9NEIS</name>
<keyword evidence="1" id="KW-0175">Coiled coil</keyword>
<dbReference type="InterPro" id="IPR036779">
    <property type="entry name" value="LysM_dom_sf"/>
</dbReference>
<evidence type="ECO:0000256" key="3">
    <source>
        <dbReference type="SAM" id="SignalP"/>
    </source>
</evidence>
<comment type="caution">
    <text evidence="5">The sequence shown here is derived from an EMBL/GenBank/DDBJ whole genome shotgun (WGS) entry which is preliminary data.</text>
</comment>
<feature type="compositionally biased region" description="Polar residues" evidence="2">
    <location>
        <begin position="142"/>
        <end position="158"/>
    </location>
</feature>
<feature type="coiled-coil region" evidence="1">
    <location>
        <begin position="338"/>
        <end position="396"/>
    </location>
</feature>
<evidence type="ECO:0000313" key="5">
    <source>
        <dbReference type="EMBL" id="MCB6185251.1"/>
    </source>
</evidence>
<feature type="region of interest" description="Disordered" evidence="2">
    <location>
        <begin position="929"/>
        <end position="948"/>
    </location>
</feature>
<evidence type="ECO:0000313" key="6">
    <source>
        <dbReference type="Proteomes" id="UP001165395"/>
    </source>
</evidence>
<protein>
    <submittedName>
        <fullName evidence="5">LysM peptidoglycan-binding domain-containing protein</fullName>
    </submittedName>
</protein>
<dbReference type="InterPro" id="IPR038440">
    <property type="entry name" value="FimV_C_sf"/>
</dbReference>
<dbReference type="InterPro" id="IPR018392">
    <property type="entry name" value="LysM"/>
</dbReference>
<dbReference type="PROSITE" id="PS51782">
    <property type="entry name" value="LYSM"/>
    <property type="match status" value="1"/>
</dbReference>
<feature type="chain" id="PRO_5047213522" evidence="3">
    <location>
        <begin position="26"/>
        <end position="948"/>
    </location>
</feature>
<proteinExistence type="predicted"/>
<organism evidence="5 6">
    <name type="scientific">Leeia speluncae</name>
    <dbReference type="NCBI Taxonomy" id="2884804"/>
    <lineage>
        <taxon>Bacteria</taxon>
        <taxon>Pseudomonadati</taxon>
        <taxon>Pseudomonadota</taxon>
        <taxon>Betaproteobacteria</taxon>
        <taxon>Neisseriales</taxon>
        <taxon>Leeiaceae</taxon>
        <taxon>Leeia</taxon>
    </lineage>
</organism>
<dbReference type="CDD" id="cd00118">
    <property type="entry name" value="LysM"/>
    <property type="match status" value="1"/>
</dbReference>
<evidence type="ECO:0000259" key="4">
    <source>
        <dbReference type="PROSITE" id="PS51782"/>
    </source>
</evidence>
<evidence type="ECO:0000256" key="1">
    <source>
        <dbReference type="SAM" id="Coils"/>
    </source>
</evidence>
<feature type="compositionally biased region" description="Polar residues" evidence="2">
    <location>
        <begin position="933"/>
        <end position="948"/>
    </location>
</feature>
<dbReference type="EMBL" id="JAJBZT010000014">
    <property type="protein sequence ID" value="MCB6185251.1"/>
    <property type="molecule type" value="Genomic_DNA"/>
</dbReference>
<dbReference type="Pfam" id="PF25800">
    <property type="entry name" value="FimV_N"/>
    <property type="match status" value="1"/>
</dbReference>
<sequence>MPVKAKIKATAIAAALAMLPTGLFAAGLGKLTVLSGLGQPLSAEIELITSPSDDVSNFTVRLASADAFKDARIEYPSYLTGARFTIERKANRSYIRVTTSQSVNEPFVDMLLELGWPSGKMVKEFTALLDPVDYAAPAISSGSTSVTLPKSGKVNASKQKAPKVRSNANLASDVPVEKVAKKLKAEAPEKTDEPASGDGSYKVKRGDTLAEIASENKAPGVNLDQMLVALYRANPSAFDRQNMNRLKVGSVLKLPSSGDISSISANEAHKEVQAHSSDWQSYKTKLAGMVAEKSEPTESSSAKATGKIAPKVEDKAAPKATGTKDVVKLSQSELGAAAGKDSSKIKNLQKQIDALQDESIAKEKSAKESSARIAELEKMNKQLKELLEMKNAAGAKIEKGAEATVKKNEEVVASKATPEVVASKPAETVASTVESTASQEAIASVEKPKPAKKKVFIAPEPEPETSPMDILLDNLPLVGGGVGAIALLGGLLVWRRRKTTAFADSIITGSDLRANTNIGSTGGAIINTGATENSFLTDFSREGLGAIDTDEVDPIAEAEVYLAYGRDPQAEEILKDALVKDPARQEVRLKLMEIYFNRKDVDNFEVHAKELNALTQGQGANWTKASEMGRMIDPSNSLYGIASGAAAVIASSVSEDVDHLDPFADLMAANAAEPQSEEMMDFHSDVDDVASAPSLEDDALDFGAAVEDTPAPEVDDKVMLDFDLGSFAADVPEVAEVEEEIASADEDGLDMLSFDAIEEPELALPETSEPDLLMEDLGGVEVNLDDELPVLEAEEPTSAEEIKSDDSLLDFDFDLGDALTEDKPNEEPPVLNTAELKEDEAPDFDFSFDGFDEPSVSEGAPETSLESTETSDFDLDSISLDLGESESSEISGFDDVQGDDPVSTKLDLAKAYVEMGDHEGAREILEEVVAEGSSAQQDEARSIISTLS</sequence>
<dbReference type="NCBIfam" id="TIGR03504">
    <property type="entry name" value="FimV_Cterm"/>
    <property type="match status" value="1"/>
</dbReference>
<dbReference type="RefSeq" id="WP_227182083.1">
    <property type="nucleotide sequence ID" value="NZ_JAJBZT010000014.1"/>
</dbReference>
<dbReference type="InterPro" id="IPR020012">
    <property type="entry name" value="LysM_FimV"/>
</dbReference>
<gene>
    <name evidence="5" type="ORF">LIN78_17020</name>
</gene>
<dbReference type="NCBIfam" id="TIGR03505">
    <property type="entry name" value="FimV_core"/>
    <property type="match status" value="1"/>
</dbReference>
<dbReference type="SMART" id="SM00257">
    <property type="entry name" value="LysM"/>
    <property type="match status" value="1"/>
</dbReference>
<dbReference type="InterPro" id="IPR057840">
    <property type="entry name" value="FimV_N"/>
</dbReference>
<keyword evidence="3" id="KW-0732">Signal</keyword>
<dbReference type="InterPro" id="IPR020011">
    <property type="entry name" value="FimV_C"/>
</dbReference>
<dbReference type="Gene3D" id="3.10.350.10">
    <property type="entry name" value="LysM domain"/>
    <property type="match status" value="1"/>
</dbReference>
<feature type="domain" description="LysM" evidence="4">
    <location>
        <begin position="199"/>
        <end position="254"/>
    </location>
</feature>